<name>A0A812TWN1_9DINO</name>
<dbReference type="GO" id="GO:0001518">
    <property type="term" value="C:voltage-gated sodium channel complex"/>
    <property type="evidence" value="ECO:0007669"/>
    <property type="project" value="TreeGrafter"/>
</dbReference>
<feature type="transmembrane region" description="Helical" evidence="6">
    <location>
        <begin position="385"/>
        <end position="411"/>
    </location>
</feature>
<dbReference type="GO" id="GO:0005248">
    <property type="term" value="F:voltage-gated sodium channel activity"/>
    <property type="evidence" value="ECO:0007669"/>
    <property type="project" value="TreeGrafter"/>
</dbReference>
<protein>
    <submittedName>
        <fullName evidence="8">CACNA1F protein</fullName>
    </submittedName>
</protein>
<dbReference type="SUPFAM" id="SSF81324">
    <property type="entry name" value="Voltage-gated potassium channels"/>
    <property type="match status" value="1"/>
</dbReference>
<dbReference type="InterPro" id="IPR027359">
    <property type="entry name" value="Volt_channel_dom_sf"/>
</dbReference>
<dbReference type="GO" id="GO:0070509">
    <property type="term" value="P:calcium ion import"/>
    <property type="evidence" value="ECO:0007669"/>
    <property type="project" value="TreeGrafter"/>
</dbReference>
<comment type="caution">
    <text evidence="8">The sequence shown here is derived from an EMBL/GenBank/DDBJ whole genome shotgun (WGS) entry which is preliminary data.</text>
</comment>
<dbReference type="Gene3D" id="1.10.287.70">
    <property type="match status" value="1"/>
</dbReference>
<reference evidence="8" key="1">
    <citation type="submission" date="2021-02" db="EMBL/GenBank/DDBJ databases">
        <authorList>
            <person name="Dougan E. K."/>
            <person name="Rhodes N."/>
            <person name="Thang M."/>
            <person name="Chan C."/>
        </authorList>
    </citation>
    <scope>NUCLEOTIDE SEQUENCE</scope>
</reference>
<dbReference type="EMBL" id="CAJNDS010002635">
    <property type="protein sequence ID" value="CAE7552527.1"/>
    <property type="molecule type" value="Genomic_DNA"/>
</dbReference>
<dbReference type="Gene3D" id="1.20.120.350">
    <property type="entry name" value="Voltage-gated potassium channels. Chain C"/>
    <property type="match status" value="1"/>
</dbReference>
<keyword evidence="4 6" id="KW-0472">Membrane</keyword>
<feature type="domain" description="Ion transport" evidence="7">
    <location>
        <begin position="264"/>
        <end position="494"/>
    </location>
</feature>
<dbReference type="PANTHER" id="PTHR10037:SF293">
    <property type="entry name" value="EF-HAND DOMAIN-CONTAINING PROTEIN"/>
    <property type="match status" value="1"/>
</dbReference>
<keyword evidence="9" id="KW-1185">Reference proteome</keyword>
<comment type="subcellular location">
    <subcellularLocation>
        <location evidence="1">Membrane</location>
        <topology evidence="1">Multi-pass membrane protein</topology>
    </subcellularLocation>
</comment>
<feature type="transmembrane region" description="Helical" evidence="6">
    <location>
        <begin position="464"/>
        <end position="487"/>
    </location>
</feature>
<evidence type="ECO:0000256" key="3">
    <source>
        <dbReference type="ARBA" id="ARBA00022989"/>
    </source>
</evidence>
<dbReference type="OrthoDB" id="10509869at2759"/>
<evidence type="ECO:0000256" key="1">
    <source>
        <dbReference type="ARBA" id="ARBA00004141"/>
    </source>
</evidence>
<feature type="transmembrane region" description="Helical" evidence="6">
    <location>
        <begin position="284"/>
        <end position="304"/>
    </location>
</feature>
<evidence type="ECO:0000256" key="2">
    <source>
        <dbReference type="ARBA" id="ARBA00022692"/>
    </source>
</evidence>
<keyword evidence="3 6" id="KW-1133">Transmembrane helix</keyword>
<dbReference type="InterPro" id="IPR005821">
    <property type="entry name" value="Ion_trans_dom"/>
</dbReference>
<evidence type="ECO:0000256" key="6">
    <source>
        <dbReference type="SAM" id="Phobius"/>
    </source>
</evidence>
<dbReference type="GO" id="GO:0086010">
    <property type="term" value="P:membrane depolarization during action potential"/>
    <property type="evidence" value="ECO:0007669"/>
    <property type="project" value="TreeGrafter"/>
</dbReference>
<feature type="region of interest" description="Disordered" evidence="5">
    <location>
        <begin position="37"/>
        <end position="66"/>
    </location>
</feature>
<gene>
    <name evidence="8" type="primary">CACNA1F</name>
    <name evidence="8" type="ORF">SNAT2548_LOCUS31031</name>
</gene>
<dbReference type="Pfam" id="PF00520">
    <property type="entry name" value="Ion_trans"/>
    <property type="match status" value="1"/>
</dbReference>
<evidence type="ECO:0000313" key="9">
    <source>
        <dbReference type="Proteomes" id="UP000604046"/>
    </source>
</evidence>
<evidence type="ECO:0000256" key="4">
    <source>
        <dbReference type="ARBA" id="ARBA00023136"/>
    </source>
</evidence>
<sequence length="673" mass="75417">MAALSRAEGEARFHRLLVQLVAEFEVLRGAPIEEHPALEAEMTETRLSPADAEPSAGLPRASPGRQLPCKVAEPAEAQEPQKAHEEESLALETLDASVGEESLEHVPLVPAPVFDLPEVLRKFYLLYADTTSGQLTWERLCEVVKKGQGSCELDLLEADVRAMLKMVPEDPELLLPPPQPMRMSTTSAAPKELQVSFPGFAQLMCGDISHFKEAAQERMKGFRFLVQEEAEVPKLRPQLAQASSSWFENIPLDYKTFLLEVAPAFVILANAVVIGISADDHPDAPGWQVLELMFTLIFTFEALLRMRWTGCRVYLTGPDAGWNYFDMLCLTCAYTDLIITGIVQATAEGEGPALSAIMLIKILRLARVCRIIRVMRFGAVRELRVIILGVLSGVRVLFWAIVLLFFTVYIIGVSARLLISDEPEFATVSASMLTIFRCVTDGCTDLAGQPLQEHLRIKHGSAFMLVYMVLFLFVVIGIFNLIMAVFLDSVVSDHATRELQELGYKYEEMQEQISNVIATLASGRRVEKKDQSKTFCSWICSFFVRRPTHLKKSMRLNVHKEMNKEVAVTREAFTRWLEYPEMQELLTFCKIETATKYDLFDVLDADLGGQLHFSELVEGLMQLRGPITKCDVISLRLMMSNLLRSVIRVLDLAHALPGVPARERVQRPPSTVV</sequence>
<dbReference type="Proteomes" id="UP000604046">
    <property type="component" value="Unassembled WGS sequence"/>
</dbReference>
<keyword evidence="2 6" id="KW-0812">Transmembrane</keyword>
<dbReference type="GO" id="GO:0008332">
    <property type="term" value="F:low voltage-gated calcium channel activity"/>
    <property type="evidence" value="ECO:0007669"/>
    <property type="project" value="TreeGrafter"/>
</dbReference>
<feature type="transmembrane region" description="Helical" evidence="6">
    <location>
        <begin position="257"/>
        <end position="278"/>
    </location>
</feature>
<evidence type="ECO:0000313" key="8">
    <source>
        <dbReference type="EMBL" id="CAE7552527.1"/>
    </source>
</evidence>
<organism evidence="8 9">
    <name type="scientific">Symbiodinium natans</name>
    <dbReference type="NCBI Taxonomy" id="878477"/>
    <lineage>
        <taxon>Eukaryota</taxon>
        <taxon>Sar</taxon>
        <taxon>Alveolata</taxon>
        <taxon>Dinophyceae</taxon>
        <taxon>Suessiales</taxon>
        <taxon>Symbiodiniaceae</taxon>
        <taxon>Symbiodinium</taxon>
    </lineage>
</organism>
<evidence type="ECO:0000259" key="7">
    <source>
        <dbReference type="Pfam" id="PF00520"/>
    </source>
</evidence>
<dbReference type="InterPro" id="IPR043203">
    <property type="entry name" value="VGCC_Ca_Na"/>
</dbReference>
<dbReference type="PANTHER" id="PTHR10037">
    <property type="entry name" value="VOLTAGE-GATED CATION CHANNEL CALCIUM AND SODIUM"/>
    <property type="match status" value="1"/>
</dbReference>
<evidence type="ECO:0000256" key="5">
    <source>
        <dbReference type="SAM" id="MobiDB-lite"/>
    </source>
</evidence>
<accession>A0A812TWN1</accession>
<dbReference type="AlphaFoldDB" id="A0A812TWN1"/>
<proteinExistence type="predicted"/>